<dbReference type="EMBL" id="AP022587">
    <property type="protein sequence ID" value="BBY20277.1"/>
    <property type="molecule type" value="Genomic_DNA"/>
</dbReference>
<sequence length="1197" mass="133016">MTEWPVTIDRRYHDAVILDLDSAVANSEQARQHADVPLLRQLRGIGVALGEVETRTEALTEAITVLGVRPARCVVIADHESGVRTARDCGVGLVIGLDRNRIDDALADSADIVIADLAEISVRRRDCAISTIADALQSYGQLKELVVARRPVVFLDFDGTLSDIVDDPEAAVLVRGAAEALRVLAALCPVALISGRDLKDVLGRVNIDGLWYAGSQGFELLAPDGSHLENSAAVAAIDILSDAATELTGALRDLPGIVVEHKRFAVTVHYRMADPALVDQVLTTVSRLGRSRRLRVTQGRKVVELGPNVAWDRSDTPDWLLEKILADDRTVESPAALPIYIGDDLTDEDAFDAVHFDGVGIVVRHDEAGDRPSAARFSLENPSAVCEFIRQLARDLRDEATSPADAWQLVFDGYDPREERLRETLCTVGNGYVATRGCAPEASAGDAHYPGTYAAGVYNTLADQIAGRSIENESLVNLPNWLPLTFRIDEGPWFSVDDVELLFYQQKFDLRHATLIRTLRFRDRAGRTTALTQQRFASMHQHHIVAMQTAITAENWSGTVEFMSHLDGAVSNSMVERYNSLSSIHLTAATLDEISPDSVLLRTQTSQSHIAIGVAARTSLWRDDSPVAAQYTFAQEAGRGGHNIRVNLSVGQFITLEKVATIFTGRDAAISEPASTAQHYLEESGRYADLHRHHRRAWDRLWEQCDVGLDDGVEALRILRLHLVQLLQTLSPHSAELDAGVPARGLHGEAYRGHVFWDALFVSPVLSLRMPNVSRSLLRYRYRRLPEARRAARRAGYLGAMYPWQSGSDGSEVSQELHLNPRSGRWNPDPSARAHHVGLAVAYNSWQHYQVTGDRQYLVDYGAEMLVEIARFWVGLATFDESRRRYTIRGVIGPDEFHSGYPGKEYDGIDNNAYTNVMAVWVITRALDALDLLLLRDRLDLVSKIGLDTEDLDRWEHVSRHMYVPFHDGVISQFEGYSELAELDWDHYRQRYGNIQRLDRILEAENDSVNNYKASKQADALMLFYLLSSDELLGLFGRLGYHFAPEQIPKTVDYYLSRTSHGSTLSAIVHSWVLARGNRRMAMEYFQQVLKSDVADIQGGTTAEGIHLAAMAGSIDLLQRCYTGLEARDDRLILGPQWPETLGPIEFPLVYRGQRLHLQVSGRTATVTSEAGNTGSVDVECRGHVRKLLPGCTIDVE</sequence>
<feature type="domain" description="Glycoside hydrolase family 65 C-terminal" evidence="3">
    <location>
        <begin position="1125"/>
        <end position="1184"/>
    </location>
</feature>
<dbReference type="Gene3D" id="2.60.420.10">
    <property type="entry name" value="Maltose phosphorylase, domain 3"/>
    <property type="match status" value="1"/>
</dbReference>
<dbReference type="InterPro" id="IPR005195">
    <property type="entry name" value="Glyco_hydro_65_M"/>
</dbReference>
<dbReference type="Gene3D" id="3.40.50.1000">
    <property type="entry name" value="HAD superfamily/HAD-like"/>
    <property type="match status" value="2"/>
</dbReference>
<dbReference type="FunFam" id="1.50.10.10:FF:000053">
    <property type="entry name" value="Putative glycosyl hydrolase"/>
    <property type="match status" value="1"/>
</dbReference>
<dbReference type="GO" id="GO:0016757">
    <property type="term" value="F:glycosyltransferase activity"/>
    <property type="evidence" value="ECO:0007669"/>
    <property type="project" value="UniProtKB-ARBA"/>
</dbReference>
<dbReference type="InterPro" id="IPR005196">
    <property type="entry name" value="Glyco_hydro_65_N"/>
</dbReference>
<gene>
    <name evidence="5" type="ORF">MSTO_04820</name>
</gene>
<evidence type="ECO:0000256" key="1">
    <source>
        <dbReference type="ARBA" id="ARBA00023295"/>
    </source>
</evidence>
<dbReference type="RefSeq" id="WP_232073274.1">
    <property type="nucleotide sequence ID" value="NZ_AP022587.1"/>
</dbReference>
<dbReference type="InterPro" id="IPR012341">
    <property type="entry name" value="6hp_glycosidase-like_sf"/>
</dbReference>
<dbReference type="Pfam" id="PF03633">
    <property type="entry name" value="Glyco_hydro_65C"/>
    <property type="match status" value="1"/>
</dbReference>
<evidence type="ECO:0000259" key="3">
    <source>
        <dbReference type="Pfam" id="PF03633"/>
    </source>
</evidence>
<dbReference type="InterPro" id="IPR023214">
    <property type="entry name" value="HAD_sf"/>
</dbReference>
<dbReference type="InterPro" id="IPR036412">
    <property type="entry name" value="HAD-like_sf"/>
</dbReference>
<dbReference type="Proteomes" id="UP000467130">
    <property type="component" value="Chromosome"/>
</dbReference>
<dbReference type="NCBIfam" id="TIGR00685">
    <property type="entry name" value="T6PP"/>
    <property type="match status" value="1"/>
</dbReference>
<dbReference type="InterPro" id="IPR008928">
    <property type="entry name" value="6-hairpin_glycosidase_sf"/>
</dbReference>
<dbReference type="GO" id="GO:0005992">
    <property type="term" value="P:trehalose biosynthetic process"/>
    <property type="evidence" value="ECO:0007669"/>
    <property type="project" value="InterPro"/>
</dbReference>
<keyword evidence="5" id="KW-0378">Hydrolase</keyword>
<dbReference type="Pfam" id="PF02358">
    <property type="entry name" value="Trehalose_PPase"/>
    <property type="match status" value="1"/>
</dbReference>
<dbReference type="GO" id="GO:0004553">
    <property type="term" value="F:hydrolase activity, hydrolyzing O-glycosyl compounds"/>
    <property type="evidence" value="ECO:0007669"/>
    <property type="project" value="TreeGrafter"/>
</dbReference>
<dbReference type="Gene3D" id="2.70.98.40">
    <property type="entry name" value="Glycoside hydrolase, family 65, N-terminal domain"/>
    <property type="match status" value="1"/>
</dbReference>
<dbReference type="InterPro" id="IPR037018">
    <property type="entry name" value="GH65_N"/>
</dbReference>
<evidence type="ECO:0000259" key="2">
    <source>
        <dbReference type="Pfam" id="PF03632"/>
    </source>
</evidence>
<feature type="domain" description="Glycoside hydrolase family 65 central catalytic" evidence="2">
    <location>
        <begin position="720"/>
        <end position="1115"/>
    </location>
</feature>
<dbReference type="AlphaFoldDB" id="A0A7I7Q2N6"/>
<dbReference type="KEGG" id="msto:MSTO_04820"/>
<dbReference type="SUPFAM" id="SSF74650">
    <property type="entry name" value="Galactose mutarotase-like"/>
    <property type="match status" value="1"/>
</dbReference>
<name>A0A7I7Q2N6_9MYCO</name>
<dbReference type="SUPFAM" id="SSF48208">
    <property type="entry name" value="Six-hairpin glycosidases"/>
    <property type="match status" value="1"/>
</dbReference>
<dbReference type="Pfam" id="PF03636">
    <property type="entry name" value="Glyco_hydro_65N"/>
    <property type="match status" value="1"/>
</dbReference>
<evidence type="ECO:0000313" key="5">
    <source>
        <dbReference type="EMBL" id="BBY20277.1"/>
    </source>
</evidence>
<proteinExistence type="predicted"/>
<dbReference type="InterPro" id="IPR011013">
    <property type="entry name" value="Gal_mutarotase_sf_dom"/>
</dbReference>
<dbReference type="CDD" id="cd01627">
    <property type="entry name" value="HAD_TPP"/>
    <property type="match status" value="1"/>
</dbReference>
<feature type="domain" description="Glycoside hydrolase family 65 N-terminal" evidence="4">
    <location>
        <begin position="412"/>
        <end position="666"/>
    </location>
</feature>
<dbReference type="PANTHER" id="PTHR11051">
    <property type="entry name" value="GLYCOSYL HYDROLASE-RELATED"/>
    <property type="match status" value="1"/>
</dbReference>
<dbReference type="InterPro" id="IPR003337">
    <property type="entry name" value="Trehalose_PPase"/>
</dbReference>
<evidence type="ECO:0000259" key="4">
    <source>
        <dbReference type="Pfam" id="PF03636"/>
    </source>
</evidence>
<dbReference type="Gene3D" id="1.50.10.10">
    <property type="match status" value="1"/>
</dbReference>
<reference evidence="5 6" key="1">
    <citation type="journal article" date="2019" name="Emerg. Microbes Infect.">
        <title>Comprehensive subspecies identification of 175 nontuberculous mycobacteria species based on 7547 genomic profiles.</title>
        <authorList>
            <person name="Matsumoto Y."/>
            <person name="Kinjo T."/>
            <person name="Motooka D."/>
            <person name="Nabeya D."/>
            <person name="Jung N."/>
            <person name="Uechi K."/>
            <person name="Horii T."/>
            <person name="Iida T."/>
            <person name="Fujita J."/>
            <person name="Nakamura S."/>
        </authorList>
    </citation>
    <scope>NUCLEOTIDE SEQUENCE [LARGE SCALE GENOMIC DNA]</scope>
    <source>
        <strain evidence="5 6">JCM 17783</strain>
    </source>
</reference>
<accession>A0A7I7Q2N6</accession>
<dbReference type="Gene3D" id="3.30.70.1020">
    <property type="entry name" value="Trehalose-6-phosphate phosphatase related protein, domain 2"/>
    <property type="match status" value="1"/>
</dbReference>
<organism evidence="5 6">
    <name type="scientific">Mycobacterium stomatepiae</name>
    <dbReference type="NCBI Taxonomy" id="470076"/>
    <lineage>
        <taxon>Bacteria</taxon>
        <taxon>Bacillati</taxon>
        <taxon>Actinomycetota</taxon>
        <taxon>Actinomycetes</taxon>
        <taxon>Mycobacteriales</taxon>
        <taxon>Mycobacteriaceae</taxon>
        <taxon>Mycobacterium</taxon>
        <taxon>Mycobacterium simiae complex</taxon>
    </lineage>
</organism>
<protein>
    <submittedName>
        <fullName evidence="5">Putative glycosyl hydrolase</fullName>
    </submittedName>
</protein>
<dbReference type="PANTHER" id="PTHR11051:SF8">
    <property type="entry name" value="PROTEIN-GLUCOSYLGALACTOSYLHYDROXYLYSINE GLUCOSIDASE"/>
    <property type="match status" value="1"/>
</dbReference>
<evidence type="ECO:0000313" key="6">
    <source>
        <dbReference type="Proteomes" id="UP000467130"/>
    </source>
</evidence>
<keyword evidence="6" id="KW-1185">Reference proteome</keyword>
<dbReference type="Pfam" id="PF03632">
    <property type="entry name" value="Glyco_hydro_65m"/>
    <property type="match status" value="1"/>
</dbReference>
<dbReference type="InterPro" id="IPR005194">
    <property type="entry name" value="Glyco_hydro_65_C"/>
</dbReference>
<dbReference type="SUPFAM" id="SSF56784">
    <property type="entry name" value="HAD-like"/>
    <property type="match status" value="2"/>
</dbReference>
<dbReference type="GO" id="GO:0030246">
    <property type="term" value="F:carbohydrate binding"/>
    <property type="evidence" value="ECO:0007669"/>
    <property type="project" value="InterPro"/>
</dbReference>
<keyword evidence="1" id="KW-0326">Glycosidase</keyword>